<dbReference type="OrthoDB" id="5877201at2759"/>
<keyword evidence="3" id="KW-1185">Reference proteome</keyword>
<dbReference type="AlphaFoldDB" id="E3NTE2"/>
<proteinExistence type="predicted"/>
<sequence length="264" mass="31321">MKLIRKYHIVPYENGSAVESAKRFLENVLNDNTLDPSEKCRFYQDLLYRIRNHRDMPIVNEEMVSIVQDNLIHHGGPPIPPPQNKLLHNTPPPQKKVLRNPTVLPTIREEEEDDTQKKEEEKRDYEFGNYEQHELTPKLKKSLMKERFVPFENPNTPQIPVHPLPPSPQFALRYNGGPMLNYRGHPELQFHPYLSRKPKPLPRLKRLKKKKITKKKAAPKRKYKVADDEEPDFDPLEKKFRHTIEKKKAVRKIKHGRKVRHKVR</sequence>
<dbReference type="eggNOG" id="ENOG502S2C2">
    <property type="taxonomic scope" value="Eukaryota"/>
</dbReference>
<dbReference type="InParanoid" id="E3NTE2"/>
<feature type="region of interest" description="Disordered" evidence="1">
    <location>
        <begin position="87"/>
        <end position="123"/>
    </location>
</feature>
<feature type="region of interest" description="Disordered" evidence="1">
    <location>
        <begin position="210"/>
        <end position="232"/>
    </location>
</feature>
<dbReference type="STRING" id="31234.E3NTE2"/>
<accession>E3NTE2</accession>
<reference evidence="2" key="1">
    <citation type="submission" date="2007-07" db="EMBL/GenBank/DDBJ databases">
        <title>PCAP assembly of the Caenorhabditis remanei genome.</title>
        <authorList>
            <consortium name="The Caenorhabditis remanei Sequencing Consortium"/>
            <person name="Wilson R.K."/>
        </authorList>
    </citation>
    <scope>NUCLEOTIDE SEQUENCE [LARGE SCALE GENOMIC DNA]</scope>
    <source>
        <strain evidence="2">PB4641</strain>
    </source>
</reference>
<evidence type="ECO:0000313" key="3">
    <source>
        <dbReference type="Proteomes" id="UP000008281"/>
    </source>
</evidence>
<dbReference type="HOGENOM" id="CLU_1055870_0_0_1"/>
<gene>
    <name evidence="2" type="ORF">CRE_07169</name>
</gene>
<evidence type="ECO:0000313" key="2">
    <source>
        <dbReference type="EMBL" id="EFO91915.1"/>
    </source>
</evidence>
<organism evidence="3">
    <name type="scientific">Caenorhabditis remanei</name>
    <name type="common">Caenorhabditis vulgaris</name>
    <dbReference type="NCBI Taxonomy" id="31234"/>
    <lineage>
        <taxon>Eukaryota</taxon>
        <taxon>Metazoa</taxon>
        <taxon>Ecdysozoa</taxon>
        <taxon>Nematoda</taxon>
        <taxon>Chromadorea</taxon>
        <taxon>Rhabditida</taxon>
        <taxon>Rhabditina</taxon>
        <taxon>Rhabditomorpha</taxon>
        <taxon>Rhabditoidea</taxon>
        <taxon>Rhabditidae</taxon>
        <taxon>Peloderinae</taxon>
        <taxon>Caenorhabditis</taxon>
    </lineage>
</organism>
<name>E3NTE2_CAERE</name>
<evidence type="ECO:0000256" key="1">
    <source>
        <dbReference type="SAM" id="MobiDB-lite"/>
    </source>
</evidence>
<feature type="compositionally biased region" description="Basic residues" evidence="1">
    <location>
        <begin position="210"/>
        <end position="223"/>
    </location>
</feature>
<dbReference type="Proteomes" id="UP000008281">
    <property type="component" value="Unassembled WGS sequence"/>
</dbReference>
<feature type="non-terminal residue" evidence="2">
    <location>
        <position position="264"/>
    </location>
</feature>
<dbReference type="EMBL" id="DS270172">
    <property type="protein sequence ID" value="EFO91915.1"/>
    <property type="molecule type" value="Genomic_DNA"/>
</dbReference>
<protein>
    <submittedName>
        <fullName evidence="2">Uncharacterized protein</fullName>
    </submittedName>
</protein>